<feature type="domain" description="YCII-related" evidence="1">
    <location>
        <begin position="11"/>
        <end position="113"/>
    </location>
</feature>
<comment type="caution">
    <text evidence="2">The sequence shown here is derived from an EMBL/GenBank/DDBJ whole genome shotgun (WGS) entry which is preliminary data.</text>
</comment>
<evidence type="ECO:0000259" key="1">
    <source>
        <dbReference type="Pfam" id="PF03795"/>
    </source>
</evidence>
<dbReference type="InterPro" id="IPR005545">
    <property type="entry name" value="YCII"/>
</dbReference>
<gene>
    <name evidence="2" type="ORF">LCGC14_0078840</name>
</gene>
<organism evidence="2">
    <name type="scientific">marine sediment metagenome</name>
    <dbReference type="NCBI Taxonomy" id="412755"/>
    <lineage>
        <taxon>unclassified sequences</taxon>
        <taxon>metagenomes</taxon>
        <taxon>ecological metagenomes</taxon>
    </lineage>
</organism>
<dbReference type="InterPro" id="IPR011008">
    <property type="entry name" value="Dimeric_a/b-barrel"/>
</dbReference>
<dbReference type="AlphaFoldDB" id="A0A0F9YKF7"/>
<dbReference type="Pfam" id="PF03795">
    <property type="entry name" value="YCII"/>
    <property type="match status" value="1"/>
</dbReference>
<dbReference type="Gene3D" id="3.30.70.1060">
    <property type="entry name" value="Dimeric alpha+beta barrel"/>
    <property type="match status" value="1"/>
</dbReference>
<protein>
    <recommendedName>
        <fullName evidence="1">YCII-related domain-containing protein</fullName>
    </recommendedName>
</protein>
<dbReference type="SUPFAM" id="SSF54909">
    <property type="entry name" value="Dimeric alpha+beta barrel"/>
    <property type="match status" value="1"/>
</dbReference>
<evidence type="ECO:0000313" key="2">
    <source>
        <dbReference type="EMBL" id="KKO05064.1"/>
    </source>
</evidence>
<name>A0A0F9YKF7_9ZZZZ</name>
<dbReference type="PANTHER" id="PTHR35174">
    <property type="entry name" value="BLL7171 PROTEIN-RELATED"/>
    <property type="match status" value="1"/>
</dbReference>
<dbReference type="EMBL" id="LAZR01000020">
    <property type="protein sequence ID" value="KKO05064.1"/>
    <property type="molecule type" value="Genomic_DNA"/>
</dbReference>
<sequence>MKDFMMIFIGADYQELGLSPEELQTRMGKWFAWNEKMQKQGIVKGGEALVPSVKRVSGPKRTVTDAPLIEGKELIGGFYIVQAENADAVVKIAEDYPDYDLDGTVEIREVMVFEQ</sequence>
<reference evidence="2" key="1">
    <citation type="journal article" date="2015" name="Nature">
        <title>Complex archaea that bridge the gap between prokaryotes and eukaryotes.</title>
        <authorList>
            <person name="Spang A."/>
            <person name="Saw J.H."/>
            <person name="Jorgensen S.L."/>
            <person name="Zaremba-Niedzwiedzka K."/>
            <person name="Martijn J."/>
            <person name="Lind A.E."/>
            <person name="van Eijk R."/>
            <person name="Schleper C."/>
            <person name="Guy L."/>
            <person name="Ettema T.J."/>
        </authorList>
    </citation>
    <scope>NUCLEOTIDE SEQUENCE</scope>
</reference>
<accession>A0A0F9YKF7</accession>
<proteinExistence type="predicted"/>